<evidence type="ECO:0000313" key="10">
    <source>
        <dbReference type="Proteomes" id="UP000266492"/>
    </source>
</evidence>
<dbReference type="Proteomes" id="UP000460135">
    <property type="component" value="Unassembled WGS sequence"/>
</dbReference>
<dbReference type="Proteomes" id="UP000424805">
    <property type="component" value="Unassembled WGS sequence"/>
</dbReference>
<dbReference type="Proteomes" id="UP000286031">
    <property type="component" value="Unassembled WGS sequence"/>
</dbReference>
<evidence type="ECO:0000313" key="1">
    <source>
        <dbReference type="EMBL" id="KAA3797502.1"/>
    </source>
</evidence>
<dbReference type="EMBL" id="VWFP01000020">
    <property type="protein sequence ID" value="KAA4623725.1"/>
    <property type="molecule type" value="Genomic_DNA"/>
</dbReference>
<organism evidence="4 17">
    <name type="scientific">Bacteroides ovatus</name>
    <dbReference type="NCBI Taxonomy" id="28116"/>
    <lineage>
        <taxon>Bacteria</taxon>
        <taxon>Pseudomonadati</taxon>
        <taxon>Bacteroidota</taxon>
        <taxon>Bacteroidia</taxon>
        <taxon>Bacteroidales</taxon>
        <taxon>Bacteroidaceae</taxon>
        <taxon>Bacteroides</taxon>
    </lineage>
</organism>
<dbReference type="EMBL" id="VWLB01000038">
    <property type="protein sequence ID" value="KAA3925260.1"/>
    <property type="molecule type" value="Genomic_DNA"/>
</dbReference>
<dbReference type="EMBL" id="VWLX01000035">
    <property type="protein sequence ID" value="KAA3797502.1"/>
    <property type="molecule type" value="Genomic_DNA"/>
</dbReference>
<name>A0A139KPK1_BACOV</name>
<evidence type="ECO:0000313" key="15">
    <source>
        <dbReference type="Proteomes" id="UP000424805"/>
    </source>
</evidence>
<evidence type="ECO:0000313" key="3">
    <source>
        <dbReference type="EMBL" id="KAA3949023.1"/>
    </source>
</evidence>
<evidence type="ECO:0000313" key="18">
    <source>
        <dbReference type="Proteomes" id="UP000478493"/>
    </source>
</evidence>
<keyword evidence="17" id="KW-1185">Reference proteome</keyword>
<gene>
    <name evidence="9" type="ORF">DWV35_10880</name>
    <name evidence="8" type="ORF">DWX70_06040</name>
    <name evidence="7" type="ORF">DYI28_11750</name>
    <name evidence="5" type="ORF">F3B85_12895</name>
    <name evidence="6" type="ORF">F3B90_18170</name>
    <name evidence="4" type="ORF">F3D66_09040</name>
    <name evidence="3" type="ORF">F3D71_16345</name>
    <name evidence="2" type="ORF">F3F25_20210</name>
    <name evidence="1" type="ORF">F3F51_27925</name>
</gene>
<evidence type="ECO:0000313" key="2">
    <source>
        <dbReference type="EMBL" id="KAA3925260.1"/>
    </source>
</evidence>
<dbReference type="EMBL" id="QRVZ01000003">
    <property type="protein sequence ID" value="RGS86562.1"/>
    <property type="molecule type" value="Genomic_DNA"/>
</dbReference>
<evidence type="ECO:0000313" key="5">
    <source>
        <dbReference type="EMBL" id="KAA4536362.1"/>
    </source>
</evidence>
<evidence type="ECO:0000313" key="8">
    <source>
        <dbReference type="EMBL" id="RGS86562.1"/>
    </source>
</evidence>
<protein>
    <submittedName>
        <fullName evidence="4">Uncharacterized protein</fullName>
    </submittedName>
</protein>
<accession>A0A139KPK1</accession>
<dbReference type="EMBL" id="VWLE01000245">
    <property type="protein sequence ID" value="KAA3949023.1"/>
    <property type="molecule type" value="Genomic_DNA"/>
</dbReference>
<evidence type="ECO:0000313" key="6">
    <source>
        <dbReference type="EMBL" id="KAA4623725.1"/>
    </source>
</evidence>
<dbReference type="Proteomes" id="UP000266492">
    <property type="component" value="Unassembled WGS sequence"/>
</dbReference>
<evidence type="ECO:0000313" key="7">
    <source>
        <dbReference type="EMBL" id="QDM09328.1"/>
    </source>
</evidence>
<reference evidence="7" key="2">
    <citation type="journal article" date="2018" name="Nature">
        <title>Human gut bacteria contain acquired interbacterial defence systems.</title>
        <authorList>
            <person name="Ross B.D."/>
            <person name="Verster A.J."/>
            <person name="Radey M.C."/>
            <person name="Schmidtke D.T."/>
            <person name="Pope C.E."/>
            <person name="Hoffman L.R."/>
            <person name="Hajjar A."/>
            <person name="Peterson S.B."/>
            <person name="Borenstein E."/>
            <person name="Mougous J."/>
        </authorList>
    </citation>
    <scope>NUCLEOTIDE SEQUENCE</scope>
    <source>
        <strain evidence="7">3725 D1 iv</strain>
    </source>
</reference>
<dbReference type="EMBL" id="QSBI01000011">
    <property type="protein sequence ID" value="RGX10199.1"/>
    <property type="molecule type" value="Genomic_DNA"/>
</dbReference>
<dbReference type="Proteomes" id="UP000323717">
    <property type="component" value="Unassembled WGS sequence"/>
</dbReference>
<proteinExistence type="predicted"/>
<dbReference type="EMBL" id="VWGP01000008">
    <property type="protein sequence ID" value="KAA4536362.1"/>
    <property type="molecule type" value="Genomic_DNA"/>
</dbReference>
<dbReference type="Proteomes" id="UP000318823">
    <property type="component" value="Chromosome"/>
</dbReference>
<dbReference type="AlphaFoldDB" id="A0A139KPK1"/>
<reference evidence="13 14" key="4">
    <citation type="journal article" date="2019" name="Nat. Med.">
        <title>A library of human gut bacterial isolates paired with longitudinal multiomics data enables mechanistic microbiome research.</title>
        <authorList>
            <person name="Poyet M."/>
            <person name="Groussin M."/>
            <person name="Gibbons S.M."/>
            <person name="Avila-Pacheco J."/>
            <person name="Jiang X."/>
            <person name="Kearney S.M."/>
            <person name="Perrotta A.R."/>
            <person name="Berdy B."/>
            <person name="Zhao S."/>
            <person name="Lieberman T.D."/>
            <person name="Swanson P.K."/>
            <person name="Smith M."/>
            <person name="Roesemann S."/>
            <person name="Alexander J.E."/>
            <person name="Rich S.A."/>
            <person name="Livny J."/>
            <person name="Vlamakis H."/>
            <person name="Clish C."/>
            <person name="Bullock K."/>
            <person name="Deik A."/>
            <person name="Scott J."/>
            <person name="Pierce K.A."/>
            <person name="Xavier R.J."/>
            <person name="Alm E.J."/>
        </authorList>
    </citation>
    <scope>NUCLEOTIDE SEQUENCE [LARGE SCALE GENOMIC DNA]</scope>
    <source>
        <strain evidence="4 17">BIOML-A134</strain>
        <strain evidence="6 15">BIOML-A15</strain>
        <strain evidence="2 14">BIOML-A160</strain>
        <strain evidence="3 13">BIOML-A163</strain>
        <strain evidence="1 16">BIOML-A183</strain>
        <strain evidence="5 18">BIOML-A41</strain>
    </source>
</reference>
<dbReference type="Proteomes" id="UP000365824">
    <property type="component" value="Unassembled WGS sequence"/>
</dbReference>
<dbReference type="EMBL" id="VWKB01000011">
    <property type="protein sequence ID" value="KAA4100378.1"/>
    <property type="molecule type" value="Genomic_DNA"/>
</dbReference>
<evidence type="ECO:0000313" key="9">
    <source>
        <dbReference type="EMBL" id="RGX10199.1"/>
    </source>
</evidence>
<dbReference type="Proteomes" id="UP000473905">
    <property type="component" value="Unassembled WGS sequence"/>
</dbReference>
<evidence type="ECO:0000313" key="16">
    <source>
        <dbReference type="Proteomes" id="UP000460135"/>
    </source>
</evidence>
<dbReference type="Proteomes" id="UP000478493">
    <property type="component" value="Unassembled WGS sequence"/>
</dbReference>
<evidence type="ECO:0000313" key="11">
    <source>
        <dbReference type="Proteomes" id="UP000286031"/>
    </source>
</evidence>
<evidence type="ECO:0000313" key="14">
    <source>
        <dbReference type="Proteomes" id="UP000365824"/>
    </source>
</evidence>
<sequence>MLIPAGKRIFVGKKTITASSDYKTGTFDYVIRSFSYKTRTCGFSLSYRKNNFSCRGEQVFYL</sequence>
<reference evidence="10 11" key="3">
    <citation type="submission" date="2018-08" db="EMBL/GenBank/DDBJ databases">
        <title>A genome reference for cultivated species of the human gut microbiota.</title>
        <authorList>
            <person name="Zou Y."/>
            <person name="Xue W."/>
            <person name="Luo G."/>
        </authorList>
    </citation>
    <scope>NUCLEOTIDE SEQUENCE [LARGE SCALE GENOMIC DNA]</scope>
    <source>
        <strain evidence="9 11">AF04-46</strain>
        <strain evidence="8 10">AF20-9LB</strain>
    </source>
</reference>
<evidence type="ECO:0000313" key="4">
    <source>
        <dbReference type="EMBL" id="KAA4100378.1"/>
    </source>
</evidence>
<reference evidence="12" key="1">
    <citation type="journal article" date="2018" name="J. Anim. Genet.">
        <title>Acquired interbacterial defense systems protect against interspecies antagonism in the human gut microbiome.</title>
        <authorList>
            <person name="Ross B.D."/>
            <person name="Verster A.J."/>
            <person name="Radey M.C."/>
            <person name="Schmidtke D.T."/>
            <person name="Pope C.E."/>
            <person name="Hoffman L.R."/>
            <person name="Hajjar A."/>
            <person name="Peterson S.B."/>
            <person name="Borenstein E."/>
            <person name="Mougous J."/>
        </authorList>
    </citation>
    <scope>NUCLEOTIDE SEQUENCE [LARGE SCALE GENOMIC DNA]</scope>
    <source>
        <strain evidence="12">3725 D1 iv</strain>
    </source>
</reference>
<reference evidence="7" key="5">
    <citation type="submission" date="2019-07" db="EMBL/GenBank/DDBJ databases">
        <authorList>
            <person name="Ross B.D."/>
            <person name="Verster A.J."/>
            <person name="Radey M.C."/>
            <person name="Schmidtke D.T."/>
            <person name="Pope C.E."/>
            <person name="Hoffman L.R."/>
            <person name="Hajjar A."/>
            <person name="Peterson S.B."/>
            <person name="Borenstein E."/>
            <person name="Mougous J.D."/>
        </authorList>
    </citation>
    <scope>NUCLEOTIDE SEQUENCE</scope>
    <source>
        <strain evidence="7">3725 D1 iv</strain>
    </source>
</reference>
<evidence type="ECO:0000313" key="13">
    <source>
        <dbReference type="Proteomes" id="UP000323717"/>
    </source>
</evidence>
<evidence type="ECO:0000313" key="12">
    <source>
        <dbReference type="Proteomes" id="UP000318823"/>
    </source>
</evidence>
<dbReference type="EMBL" id="CP041395">
    <property type="protein sequence ID" value="QDM09328.1"/>
    <property type="molecule type" value="Genomic_DNA"/>
</dbReference>
<evidence type="ECO:0000313" key="17">
    <source>
        <dbReference type="Proteomes" id="UP000473905"/>
    </source>
</evidence>